<proteinExistence type="predicted"/>
<dbReference type="Proteomes" id="UP000238137">
    <property type="component" value="Unassembled WGS sequence"/>
</dbReference>
<evidence type="ECO:0000259" key="2">
    <source>
        <dbReference type="Pfam" id="PF07331"/>
    </source>
</evidence>
<dbReference type="Pfam" id="PF07331">
    <property type="entry name" value="TctB"/>
    <property type="match status" value="1"/>
</dbReference>
<feature type="transmembrane region" description="Helical" evidence="1">
    <location>
        <begin position="105"/>
        <end position="122"/>
    </location>
</feature>
<name>A0A422QTD1_9RHOB</name>
<gene>
    <name evidence="3" type="ORF">A7A09_018005</name>
</gene>
<organism evidence="3 4">
    <name type="scientific">Paracoccus methylarcula</name>
    <dbReference type="NCBI Taxonomy" id="72022"/>
    <lineage>
        <taxon>Bacteria</taxon>
        <taxon>Pseudomonadati</taxon>
        <taxon>Pseudomonadota</taxon>
        <taxon>Alphaproteobacteria</taxon>
        <taxon>Rhodobacterales</taxon>
        <taxon>Paracoccaceae</taxon>
        <taxon>Paracoccus</taxon>
    </lineage>
</organism>
<dbReference type="OrthoDB" id="6195486at2"/>
<keyword evidence="4" id="KW-1185">Reference proteome</keyword>
<feature type="transmembrane region" description="Helical" evidence="1">
    <location>
        <begin position="129"/>
        <end position="150"/>
    </location>
</feature>
<evidence type="ECO:0000313" key="4">
    <source>
        <dbReference type="Proteomes" id="UP000238137"/>
    </source>
</evidence>
<reference evidence="3" key="1">
    <citation type="submission" date="2018-05" db="EMBL/GenBank/DDBJ databases">
        <title>Reclassification of Methylarcula marina and Methylarcula terricola as Paracoccus methylarcula sp.nov., comb.nov. and Paracoccus terricola comb.nov.</title>
        <authorList>
            <person name="Shmareva M.N."/>
            <person name="Doronina N.V."/>
            <person name="Vasilenko O.V."/>
            <person name="Tarlachkov S.V."/>
            <person name="Trotsenko Y.A."/>
        </authorList>
    </citation>
    <scope>NUCLEOTIDE SEQUENCE [LARGE SCALE GENOMIC DNA]</scope>
    <source>
        <strain evidence="3">VKM B-2159</strain>
    </source>
</reference>
<sequence>MLRMTTADRMTAVVLFVLGVAMAAGGWTMDRLEIRQIHPASIPGLVPIILGILLAVCAIFLWRSTLQTTEAENEQVMADGSWLRLVLTGGICVLYALVLVGALPFIWATAAFVFGFTLIFSWPDRKNKLVAVAVSLLFGIGISYGISALFEHAFLVRLP</sequence>
<feature type="transmembrane region" description="Helical" evidence="1">
    <location>
        <begin position="82"/>
        <end position="99"/>
    </location>
</feature>
<keyword evidence="1" id="KW-0812">Transmembrane</keyword>
<evidence type="ECO:0000256" key="1">
    <source>
        <dbReference type="SAM" id="Phobius"/>
    </source>
</evidence>
<comment type="caution">
    <text evidence="3">The sequence shown here is derived from an EMBL/GenBank/DDBJ whole genome shotgun (WGS) entry which is preliminary data.</text>
</comment>
<dbReference type="AlphaFoldDB" id="A0A422QTD1"/>
<dbReference type="EMBL" id="PXNQ02000012">
    <property type="protein sequence ID" value="RNF33307.1"/>
    <property type="molecule type" value="Genomic_DNA"/>
</dbReference>
<keyword evidence="1" id="KW-1133">Transmembrane helix</keyword>
<feature type="domain" description="DUF1468" evidence="2">
    <location>
        <begin position="11"/>
        <end position="159"/>
    </location>
</feature>
<dbReference type="RefSeq" id="WP_106692674.1">
    <property type="nucleotide sequence ID" value="NZ_PXNQ02000012.1"/>
</dbReference>
<accession>A0A422QTD1</accession>
<dbReference type="InterPro" id="IPR009936">
    <property type="entry name" value="DUF1468"/>
</dbReference>
<protein>
    <recommendedName>
        <fullName evidence="2">DUF1468 domain-containing protein</fullName>
    </recommendedName>
</protein>
<keyword evidence="1" id="KW-0472">Membrane</keyword>
<evidence type="ECO:0000313" key="3">
    <source>
        <dbReference type="EMBL" id="RNF33307.1"/>
    </source>
</evidence>
<feature type="transmembrane region" description="Helical" evidence="1">
    <location>
        <begin position="42"/>
        <end position="62"/>
    </location>
</feature>